<dbReference type="PANTHER" id="PTHR14859:SF1">
    <property type="entry name" value="PGAP2-INTERACTING PROTEIN"/>
    <property type="match status" value="1"/>
</dbReference>
<protein>
    <submittedName>
        <fullName evidence="2">EEP domain-containing protein</fullName>
    </submittedName>
</protein>
<accession>A0A4T0UX11</accession>
<dbReference type="RefSeq" id="WP_136552128.1">
    <property type="nucleotide sequence ID" value="NZ_STGJ01000006.1"/>
</dbReference>
<dbReference type="AlphaFoldDB" id="A0A4T0UX11"/>
<comment type="caution">
    <text evidence="2">The sequence shown here is derived from an EMBL/GenBank/DDBJ whole genome shotgun (WGS) entry which is preliminary data.</text>
</comment>
<sequence length="249" mass="28228">MKPLSMATYNIHKGMSPLNRRVQLGEIARALDTLSADVVFLQEVQGRNALRALKHDNWPRQPQHQFLARELGSRATYGLNASYDHGHHGNAVLSRFPVVEWCNLDISVNRFESRGILHCLLQPSGWKTPVLALCAHLNLLSRDRRKQFEAVTRYLEHNVPPSLPLILAGDFNDWRDEASRILAERAGLTEVFRTLQGECAKSFPARMPMLPLDRIYVRGLRPVACEVHRGQPWARLSDHLPLSAQLLPA</sequence>
<proteinExistence type="predicted"/>
<dbReference type="InterPro" id="IPR051916">
    <property type="entry name" value="GPI-anchor_lipid_remodeler"/>
</dbReference>
<evidence type="ECO:0000313" key="3">
    <source>
        <dbReference type="Proteomes" id="UP000308891"/>
    </source>
</evidence>
<reference evidence="2 3" key="1">
    <citation type="submission" date="2019-04" db="EMBL/GenBank/DDBJ databases">
        <title>Crenobacter sp. nov.</title>
        <authorList>
            <person name="Shi S."/>
        </authorList>
    </citation>
    <scope>NUCLEOTIDE SEQUENCE [LARGE SCALE GENOMIC DNA]</scope>
    <source>
        <strain evidence="2 3">GY 70310</strain>
    </source>
</reference>
<evidence type="ECO:0000259" key="1">
    <source>
        <dbReference type="Pfam" id="PF03372"/>
    </source>
</evidence>
<gene>
    <name evidence="2" type="ORF">E5K04_06405</name>
</gene>
<evidence type="ECO:0000313" key="2">
    <source>
        <dbReference type="EMBL" id="TIC83649.1"/>
    </source>
</evidence>
<dbReference type="Pfam" id="PF03372">
    <property type="entry name" value="Exo_endo_phos"/>
    <property type="match status" value="1"/>
</dbReference>
<dbReference type="GO" id="GO:0003824">
    <property type="term" value="F:catalytic activity"/>
    <property type="evidence" value="ECO:0007669"/>
    <property type="project" value="InterPro"/>
</dbReference>
<dbReference type="GO" id="GO:0016020">
    <property type="term" value="C:membrane"/>
    <property type="evidence" value="ECO:0007669"/>
    <property type="project" value="GOC"/>
</dbReference>
<keyword evidence="3" id="KW-1185">Reference proteome</keyword>
<dbReference type="PANTHER" id="PTHR14859">
    <property type="entry name" value="CALCOFLUOR WHITE HYPERSENSITIVE PROTEIN PRECURSOR"/>
    <property type="match status" value="1"/>
</dbReference>
<organism evidence="2 3">
    <name type="scientific">Crenobacter intestini</name>
    <dbReference type="NCBI Taxonomy" id="2563443"/>
    <lineage>
        <taxon>Bacteria</taxon>
        <taxon>Pseudomonadati</taxon>
        <taxon>Pseudomonadota</taxon>
        <taxon>Betaproteobacteria</taxon>
        <taxon>Neisseriales</taxon>
        <taxon>Neisseriaceae</taxon>
        <taxon>Crenobacter</taxon>
    </lineage>
</organism>
<dbReference type="InterPro" id="IPR036691">
    <property type="entry name" value="Endo/exonu/phosph_ase_sf"/>
</dbReference>
<dbReference type="SUPFAM" id="SSF56219">
    <property type="entry name" value="DNase I-like"/>
    <property type="match status" value="1"/>
</dbReference>
<dbReference type="EMBL" id="STGJ01000006">
    <property type="protein sequence ID" value="TIC83649.1"/>
    <property type="molecule type" value="Genomic_DNA"/>
</dbReference>
<dbReference type="Gene3D" id="3.60.10.10">
    <property type="entry name" value="Endonuclease/exonuclease/phosphatase"/>
    <property type="match status" value="1"/>
</dbReference>
<dbReference type="GO" id="GO:0006506">
    <property type="term" value="P:GPI anchor biosynthetic process"/>
    <property type="evidence" value="ECO:0007669"/>
    <property type="project" value="TreeGrafter"/>
</dbReference>
<dbReference type="OrthoDB" id="9793162at2"/>
<name>A0A4T0UX11_9NEIS</name>
<dbReference type="InterPro" id="IPR005135">
    <property type="entry name" value="Endo/exonuclease/phosphatase"/>
</dbReference>
<feature type="domain" description="Endonuclease/exonuclease/phosphatase" evidence="1">
    <location>
        <begin position="7"/>
        <end position="239"/>
    </location>
</feature>
<dbReference type="Proteomes" id="UP000308891">
    <property type="component" value="Unassembled WGS sequence"/>
</dbReference>